<proteinExistence type="predicted"/>
<keyword evidence="2" id="KW-0489">Methyltransferase</keyword>
<name>A0A833NAD2_MARNT</name>
<dbReference type="EMBL" id="WBMP01000001">
    <property type="protein sequence ID" value="KAE8547431.1"/>
    <property type="molecule type" value="Genomic_DNA"/>
</dbReference>
<organism evidence="2 3">
    <name type="scientific">Marinobacter nauticus</name>
    <name type="common">Marinobacter hydrocarbonoclasticus</name>
    <name type="synonym">Marinobacter aquaeolei</name>
    <dbReference type="NCBI Taxonomy" id="2743"/>
    <lineage>
        <taxon>Bacteria</taxon>
        <taxon>Pseudomonadati</taxon>
        <taxon>Pseudomonadota</taxon>
        <taxon>Gammaproteobacteria</taxon>
        <taxon>Pseudomonadales</taxon>
        <taxon>Marinobacteraceae</taxon>
        <taxon>Marinobacter</taxon>
    </lineage>
</organism>
<dbReference type="EC" id="2.1.1.72" evidence="2"/>
<evidence type="ECO:0000313" key="3">
    <source>
        <dbReference type="Proteomes" id="UP000469950"/>
    </source>
</evidence>
<dbReference type="Proteomes" id="UP000469950">
    <property type="component" value="Unassembled WGS sequence"/>
</dbReference>
<reference evidence="2 3" key="1">
    <citation type="submission" date="2019-10" db="EMBL/GenBank/DDBJ databases">
        <title>Draft genome sequence of Marinobacter hydrocarbonoclasticus NCT7M from the microbiome of the marine copepod.</title>
        <authorList>
            <person name="Nuttall R."/>
            <person name="Sharma G."/>
            <person name="Moisander P."/>
        </authorList>
    </citation>
    <scope>NUCLEOTIDE SEQUENCE [LARGE SCALE GENOMIC DNA]</scope>
    <source>
        <strain evidence="2 3">NCT7M</strain>
    </source>
</reference>
<gene>
    <name evidence="2" type="ORF">F6453_0323</name>
</gene>
<dbReference type="GO" id="GO:0032259">
    <property type="term" value="P:methylation"/>
    <property type="evidence" value="ECO:0007669"/>
    <property type="project" value="UniProtKB-KW"/>
</dbReference>
<accession>A0A833NAD2</accession>
<dbReference type="GO" id="GO:0009007">
    <property type="term" value="F:site-specific DNA-methyltransferase (adenine-specific) activity"/>
    <property type="evidence" value="ECO:0007669"/>
    <property type="project" value="UniProtKB-EC"/>
</dbReference>
<evidence type="ECO:0000313" key="2">
    <source>
        <dbReference type="EMBL" id="KAE8547431.1"/>
    </source>
</evidence>
<dbReference type="AlphaFoldDB" id="A0A833NAD2"/>
<feature type="region of interest" description="Disordered" evidence="1">
    <location>
        <begin position="52"/>
        <end position="71"/>
    </location>
</feature>
<comment type="caution">
    <text evidence="2">The sequence shown here is derived from an EMBL/GenBank/DDBJ whole genome shotgun (WGS) entry which is preliminary data.</text>
</comment>
<evidence type="ECO:0000256" key="1">
    <source>
        <dbReference type="SAM" id="MobiDB-lite"/>
    </source>
</evidence>
<protein>
    <submittedName>
        <fullName evidence="2">Type I restriction-modification system, DNA-methyltransferase subunit M</fullName>
        <ecNumber evidence="2">2.1.1.72</ecNumber>
    </submittedName>
</protein>
<keyword evidence="2" id="KW-0808">Transferase</keyword>
<sequence>MDRLTSDFTNCYGPIWKSCLEALSNSDLKSSEYATPVLGLISGKLSLECLDPDSPPSTEYDASGSVDEAAA</sequence>